<comment type="caution">
    <text evidence="1">The sequence shown here is derived from an EMBL/GenBank/DDBJ whole genome shotgun (WGS) entry which is preliminary data.</text>
</comment>
<proteinExistence type="predicted"/>
<evidence type="ECO:0008006" key="3">
    <source>
        <dbReference type="Google" id="ProtNLM"/>
    </source>
</evidence>
<dbReference type="Proteomes" id="UP001596915">
    <property type="component" value="Unassembled WGS sequence"/>
</dbReference>
<reference evidence="2" key="1">
    <citation type="journal article" date="2019" name="Int. J. Syst. Evol. Microbiol.">
        <title>The Global Catalogue of Microorganisms (GCM) 10K type strain sequencing project: providing services to taxonomists for standard genome sequencing and annotation.</title>
        <authorList>
            <consortium name="The Broad Institute Genomics Platform"/>
            <consortium name="The Broad Institute Genome Sequencing Center for Infectious Disease"/>
            <person name="Wu L."/>
            <person name="Ma J."/>
        </authorList>
    </citation>
    <scope>NUCLEOTIDE SEQUENCE [LARGE SCALE GENOMIC DNA]</scope>
    <source>
        <strain evidence="2">JCM 12607</strain>
    </source>
</reference>
<gene>
    <name evidence="1" type="ORF">ACFQ2K_32235</name>
</gene>
<protein>
    <recommendedName>
        <fullName evidence="3">SRPBCC family protein</fullName>
    </recommendedName>
</protein>
<name>A0ABW2WYQ2_9ACTN</name>
<dbReference type="SUPFAM" id="SSF55961">
    <property type="entry name" value="Bet v1-like"/>
    <property type="match status" value="1"/>
</dbReference>
<dbReference type="EMBL" id="JBHTGL010000008">
    <property type="protein sequence ID" value="MFD0626672.1"/>
    <property type="molecule type" value="Genomic_DNA"/>
</dbReference>
<evidence type="ECO:0000313" key="1">
    <source>
        <dbReference type="EMBL" id="MFD0626672.1"/>
    </source>
</evidence>
<sequence>MTEPSLAQWPATPEIDPVRRLHALAAGIRGARVTTREIPAPYATVRPLLADIDGELSRLVPDMRRLELTRADGDRVEAVARSRFGMHARFHGVRRPGWLWLQSRFVLIGLAAAPSLTTDGHTRVAFTGGVRLPGRAALVPIGVSRAGRRVLDRLAVRVGE</sequence>
<accession>A0ABW2WYQ2</accession>
<organism evidence="1 2">
    <name type="scientific">Streptomyces sanglieri</name>
    <dbReference type="NCBI Taxonomy" id="193460"/>
    <lineage>
        <taxon>Bacteria</taxon>
        <taxon>Bacillati</taxon>
        <taxon>Actinomycetota</taxon>
        <taxon>Actinomycetes</taxon>
        <taxon>Kitasatosporales</taxon>
        <taxon>Streptomycetaceae</taxon>
        <taxon>Streptomyces</taxon>
    </lineage>
</organism>
<evidence type="ECO:0000313" key="2">
    <source>
        <dbReference type="Proteomes" id="UP001596915"/>
    </source>
</evidence>
<keyword evidence="2" id="KW-1185">Reference proteome</keyword>